<organism evidence="2">
    <name type="scientific">Human herpesvirus 1</name>
    <name type="common">HHV-1</name>
    <name type="synonym">Human herpes simplex virus 1</name>
    <dbReference type="NCBI Taxonomy" id="10298"/>
    <lineage>
        <taxon>Viruses</taxon>
        <taxon>Duplodnaviria</taxon>
        <taxon>Heunggongvirae</taxon>
        <taxon>Peploviricota</taxon>
        <taxon>Herviviricetes</taxon>
        <taxon>Herpesvirales</taxon>
        <taxon>Orthoherpesviridae</taxon>
        <taxon>Alphaherpesvirinae</taxon>
        <taxon>Simplexvirus</taxon>
        <taxon>Simplexvirus humanalpha1</taxon>
    </lineage>
</organism>
<dbReference type="EMBL" id="MG999872">
    <property type="protein sequence ID" value="AWW10938.1"/>
    <property type="molecule type" value="Genomic_DNA"/>
</dbReference>
<proteinExistence type="predicted"/>
<protein>
    <submittedName>
        <fullName evidence="2">Uncharacterized protein</fullName>
    </submittedName>
</protein>
<evidence type="ECO:0000313" key="1">
    <source>
        <dbReference type="EMBL" id="AWW07988.1"/>
    </source>
</evidence>
<organismHost>
    <name type="scientific">Homo sapiens</name>
    <name type="common">Human</name>
    <dbReference type="NCBI Taxonomy" id="9606"/>
</organismHost>
<accession>A0A2Z4H8V1</accession>
<evidence type="ECO:0000313" key="2">
    <source>
        <dbReference type="EMBL" id="AWW10938.1"/>
    </source>
</evidence>
<reference evidence="2" key="1">
    <citation type="journal article" date="2018" name="MSphere">
        <title>Ultrasensitive Capture of Human Herpes Simplex Virus Genomes Directly from Clinical Samples Reveals Extraordinarily Limited Evolution in Cell Culture.</title>
        <authorList>
            <person name="Greninger A.L."/>
            <person name="Roychoudhury P."/>
            <person name="Xie H."/>
            <person name="Casto A."/>
            <person name="Cent A."/>
            <person name="Pepper G."/>
            <person name="Koelle D.M."/>
            <person name="Huang M.L."/>
            <person name="Wald A."/>
            <person name="Johnston C."/>
            <person name="Jerome K.R."/>
        </authorList>
    </citation>
    <scope>NUCLEOTIDE SEQUENCE</scope>
    <source>
        <strain evidence="2">2003-15756</strain>
        <strain evidence="1">2006-57630</strain>
    </source>
</reference>
<dbReference type="EMBL" id="MG999840">
    <property type="protein sequence ID" value="AWW07988.1"/>
    <property type="molecule type" value="Genomic_DNA"/>
</dbReference>
<name>A0A2Z4H8V1_HHV1</name>
<sequence>MCVALYLRAKMRSMASRASLPMQSPRSTRESGYSVRLVVKVVDMASEENRKEPPYSERSISSTSCHLVMVQTDGRFGTQSQATVNLGVVSRFRVVGAVARALVVRSRA</sequence>